<protein>
    <submittedName>
        <fullName evidence="1">Uncharacterized protein</fullName>
    </submittedName>
</protein>
<name>A0AAU9VXE9_9CNID</name>
<dbReference type="Proteomes" id="UP001159428">
    <property type="component" value="Unassembled WGS sequence"/>
</dbReference>
<proteinExistence type="predicted"/>
<reference evidence="1 2" key="1">
    <citation type="submission" date="2022-05" db="EMBL/GenBank/DDBJ databases">
        <authorList>
            <consortium name="Genoscope - CEA"/>
            <person name="William W."/>
        </authorList>
    </citation>
    <scope>NUCLEOTIDE SEQUENCE [LARGE SCALE GENOMIC DNA]</scope>
</reference>
<dbReference type="EMBL" id="CALNXJ010000004">
    <property type="protein sequence ID" value="CAH3037949.1"/>
    <property type="molecule type" value="Genomic_DNA"/>
</dbReference>
<keyword evidence="2" id="KW-1185">Reference proteome</keyword>
<dbReference type="AlphaFoldDB" id="A0AAU9VXE9"/>
<accession>A0AAU9VXE9</accession>
<evidence type="ECO:0000313" key="2">
    <source>
        <dbReference type="Proteomes" id="UP001159428"/>
    </source>
</evidence>
<organism evidence="1 2">
    <name type="scientific">Pocillopora meandrina</name>
    <dbReference type="NCBI Taxonomy" id="46732"/>
    <lineage>
        <taxon>Eukaryota</taxon>
        <taxon>Metazoa</taxon>
        <taxon>Cnidaria</taxon>
        <taxon>Anthozoa</taxon>
        <taxon>Hexacorallia</taxon>
        <taxon>Scleractinia</taxon>
        <taxon>Astrocoeniina</taxon>
        <taxon>Pocilloporidae</taxon>
        <taxon>Pocillopora</taxon>
    </lineage>
</organism>
<gene>
    <name evidence="1" type="ORF">PMEA_00021443</name>
</gene>
<comment type="caution">
    <text evidence="1">The sequence shown here is derived from an EMBL/GenBank/DDBJ whole genome shotgun (WGS) entry which is preliminary data.</text>
</comment>
<evidence type="ECO:0000313" key="1">
    <source>
        <dbReference type="EMBL" id="CAH3037949.1"/>
    </source>
</evidence>
<sequence>MGPLKSGATRHSFKKTFVGTIFGGLVYLILTKESLNKIESRRHLEKVAKNLSIIEYHTFSCIALDRIGLTNHHIYLGKICINGQFYSWYFFDCITKVYTA</sequence>